<name>A0ABQ0CFL3_9HYPO</name>
<keyword evidence="6" id="KW-0677">Repeat</keyword>
<keyword evidence="10 11" id="KW-0472">Membrane</keyword>
<feature type="repeat" description="Solcar" evidence="11">
    <location>
        <begin position="536"/>
        <end position="622"/>
    </location>
</feature>
<evidence type="ECO:0000256" key="10">
    <source>
        <dbReference type="ARBA" id="ARBA00023136"/>
    </source>
</evidence>
<evidence type="ECO:0000256" key="9">
    <source>
        <dbReference type="ARBA" id="ARBA00023128"/>
    </source>
</evidence>
<proteinExistence type="predicted"/>
<keyword evidence="5 11" id="KW-0812">Transmembrane</keyword>
<feature type="repeat" description="Solcar" evidence="11">
    <location>
        <begin position="629"/>
        <end position="724"/>
    </location>
</feature>
<evidence type="ECO:0000256" key="7">
    <source>
        <dbReference type="ARBA" id="ARBA00022792"/>
    </source>
</evidence>
<dbReference type="Gene3D" id="3.60.15.10">
    <property type="entry name" value="Ribonuclease Z/Hydroxyacylglutathione hydrolase-like"/>
    <property type="match status" value="1"/>
</dbReference>
<dbReference type="InterPro" id="IPR023395">
    <property type="entry name" value="MCP_dom_sf"/>
</dbReference>
<dbReference type="Pfam" id="PF00153">
    <property type="entry name" value="Mito_carr"/>
    <property type="match status" value="3"/>
</dbReference>
<accession>A0ABQ0CFL3</accession>
<dbReference type="SMART" id="SM00849">
    <property type="entry name" value="Lactamase_B"/>
    <property type="match status" value="1"/>
</dbReference>
<comment type="caution">
    <text evidence="13">The sequence shown here is derived from an EMBL/GenBank/DDBJ whole genome shotgun (WGS) entry which is preliminary data.</text>
</comment>
<dbReference type="InterPro" id="IPR036866">
    <property type="entry name" value="RibonucZ/Hydroxyglut_hydro"/>
</dbReference>
<feature type="repeat" description="Solcar" evidence="11">
    <location>
        <begin position="436"/>
        <end position="526"/>
    </location>
</feature>
<comment type="function">
    <text evidence="1">Mitochondrial transporter that mediates uptake of thiamine pyrophosphate (ThPP) into mitochondria.</text>
</comment>
<dbReference type="Pfam" id="PF00753">
    <property type="entry name" value="Lactamase_B"/>
    <property type="match status" value="1"/>
</dbReference>
<evidence type="ECO:0000256" key="5">
    <source>
        <dbReference type="ARBA" id="ARBA00022692"/>
    </source>
</evidence>
<dbReference type="Gene3D" id="1.50.40.10">
    <property type="entry name" value="Mitochondrial carrier domain"/>
    <property type="match status" value="1"/>
</dbReference>
<dbReference type="SUPFAM" id="SSF56281">
    <property type="entry name" value="Metallo-hydrolase/oxidoreductase"/>
    <property type="match status" value="1"/>
</dbReference>
<reference evidence="14" key="1">
    <citation type="submission" date="2024-06" db="EMBL/GenBank/DDBJ databases">
        <title>Draft Genome Sequences of Epichloe bromicola Strains Isolated from Elymus ciliaris.</title>
        <authorList>
            <consortium name="Epichloe bromicola genome sequencing consortium"/>
            <person name="Miura A."/>
            <person name="Imano S."/>
            <person name="Ashida A."/>
            <person name="Sato I."/>
            <person name="Chiba S."/>
            <person name="Tanaka A."/>
            <person name="Camagna M."/>
            <person name="Takemoto D."/>
        </authorList>
    </citation>
    <scope>NUCLEOTIDE SEQUENCE [LARGE SCALE GENOMIC DNA]</scope>
    <source>
        <strain evidence="14">DP</strain>
    </source>
</reference>
<evidence type="ECO:0000256" key="1">
    <source>
        <dbReference type="ARBA" id="ARBA00002238"/>
    </source>
</evidence>
<evidence type="ECO:0000256" key="4">
    <source>
        <dbReference type="ARBA" id="ARBA00022448"/>
    </source>
</evidence>
<evidence type="ECO:0000256" key="11">
    <source>
        <dbReference type="PROSITE-ProRule" id="PRU00282"/>
    </source>
</evidence>
<protein>
    <recommendedName>
        <fullName evidence="3">Mitochondrial thiamine pyrophosphate carrier 1</fullName>
    </recommendedName>
</protein>
<dbReference type="PROSITE" id="PS50920">
    <property type="entry name" value="SOLCAR"/>
    <property type="match status" value="3"/>
</dbReference>
<dbReference type="Proteomes" id="UP001562357">
    <property type="component" value="Unassembled WGS sequence"/>
</dbReference>
<evidence type="ECO:0000256" key="8">
    <source>
        <dbReference type="ARBA" id="ARBA00022989"/>
    </source>
</evidence>
<keyword evidence="4" id="KW-0813">Transport</keyword>
<dbReference type="CDD" id="cd07730">
    <property type="entry name" value="metallo-hydrolase-like_MBL-fold"/>
    <property type="match status" value="1"/>
</dbReference>
<evidence type="ECO:0000256" key="3">
    <source>
        <dbReference type="ARBA" id="ARBA00021935"/>
    </source>
</evidence>
<organism evidence="13 14">
    <name type="scientific">Epichloe bromicola</name>
    <dbReference type="NCBI Taxonomy" id="79588"/>
    <lineage>
        <taxon>Eukaryota</taxon>
        <taxon>Fungi</taxon>
        <taxon>Dikarya</taxon>
        <taxon>Ascomycota</taxon>
        <taxon>Pezizomycotina</taxon>
        <taxon>Sordariomycetes</taxon>
        <taxon>Hypocreomycetidae</taxon>
        <taxon>Hypocreales</taxon>
        <taxon>Clavicipitaceae</taxon>
        <taxon>Epichloe</taxon>
    </lineage>
</organism>
<dbReference type="EMBL" id="BAAFGZ010000012">
    <property type="protein sequence ID" value="GAB0132224.1"/>
    <property type="molecule type" value="Genomic_DNA"/>
</dbReference>
<dbReference type="SUPFAM" id="SSF103506">
    <property type="entry name" value="Mitochondrial carrier"/>
    <property type="match status" value="1"/>
</dbReference>
<sequence>MDYLSRCPIPPSDNAVSLSIIDTTSTIVAPAKEFVKPVLESHDVWTVPAYAFLIRNLSQNRTIIFDLGVRKDFDSLAPGLVQRIKASGFAVKTEKGAIIWSHCHFDHTGDPSSFDAATALVVGPGVKANLMPGYPTNPESGLLDSDWAGREVMEINFDNTGLKIGQFQAHDYFGDGSFYLLDAPGHAIGHMCALARVTSHPPSFVFLGADSAHHGAELRPSKWMTLPSRLSFSNMPQASFCPGDLFEELVPGADKTKPMYRLTDKGSHFNAAVAEETIAKIQELDALDNVFVVLSHDSSLLDIVDFFPKTSIDFIGRGGRDRLQLMNPSALGLPRRVACGTRQIHQRSATAEDERGVTTTRYLSAIAGRVTYRRLSDSSTVRSCISAPREHHLPPGVLVSRPPADKLATLACASEAAPRRGRAPSSTGASRLKDEGTRLQVVSAGAIAGLVSRFVVSPLDVVKIRLQLQPHSPSAPAPLRGTVATIKHILKHEGLTALWKGNVPAELLYVCYASIQFSAYRATTLFLQTGLPTRLPDAAESFLAGASSGALATTITYPLDLLRTRFAAQGRTKIYASLRRAVLDIKRDEGLRGFFRGIGPGLAQIVPLMGIFFVAYEGLRVRLAGLNMPWGGGDATAGVAGSVIAKTIVFPLDLVRKRIQVQGPTRGRYVYNDIPEYSSTLRAISSIVRAEGIRGLYKGLPISLIKSAPAGAVTVWTYERSLKVLMGWDAKEARL</sequence>
<gene>
    <name evidence="13" type="primary">g666</name>
    <name evidence="13" type="ORF">EsDP_00000666</name>
</gene>
<keyword evidence="8" id="KW-1133">Transmembrane helix</keyword>
<feature type="domain" description="Metallo-beta-lactamase" evidence="12">
    <location>
        <begin position="48"/>
        <end position="244"/>
    </location>
</feature>
<evidence type="ECO:0000256" key="2">
    <source>
        <dbReference type="ARBA" id="ARBA00004448"/>
    </source>
</evidence>
<evidence type="ECO:0000259" key="12">
    <source>
        <dbReference type="SMART" id="SM00849"/>
    </source>
</evidence>
<dbReference type="PANTHER" id="PTHR24089">
    <property type="entry name" value="SOLUTE CARRIER FAMILY 25"/>
    <property type="match status" value="1"/>
</dbReference>
<evidence type="ECO:0000313" key="13">
    <source>
        <dbReference type="EMBL" id="GAB0132224.1"/>
    </source>
</evidence>
<comment type="subcellular location">
    <subcellularLocation>
        <location evidence="2">Mitochondrion inner membrane</location>
        <topology evidence="2">Multi-pass membrane protein</topology>
    </subcellularLocation>
</comment>
<evidence type="ECO:0000313" key="14">
    <source>
        <dbReference type="Proteomes" id="UP001562357"/>
    </source>
</evidence>
<dbReference type="PRINTS" id="PR00926">
    <property type="entry name" value="MITOCARRIER"/>
</dbReference>
<keyword evidence="9" id="KW-0496">Mitochondrion</keyword>
<dbReference type="InterPro" id="IPR018108">
    <property type="entry name" value="MCP_transmembrane"/>
</dbReference>
<keyword evidence="7" id="KW-0999">Mitochondrion inner membrane</keyword>
<dbReference type="InterPro" id="IPR002067">
    <property type="entry name" value="MCP"/>
</dbReference>
<dbReference type="InterPro" id="IPR001279">
    <property type="entry name" value="Metallo-B-lactamas"/>
</dbReference>
<keyword evidence="14" id="KW-1185">Reference proteome</keyword>
<evidence type="ECO:0000256" key="6">
    <source>
        <dbReference type="ARBA" id="ARBA00022737"/>
    </source>
</evidence>